<gene>
    <name evidence="1" type="ORF">D0Z68_00765</name>
</gene>
<evidence type="ECO:0000313" key="1">
    <source>
        <dbReference type="EMBL" id="AXU07097.1"/>
    </source>
</evidence>
<evidence type="ECO:0000313" key="2">
    <source>
        <dbReference type="Proteomes" id="UP000258667"/>
    </source>
</evidence>
<protein>
    <submittedName>
        <fullName evidence="1">Uncharacterized protein</fullName>
    </submittedName>
</protein>
<organism evidence="1 2">
    <name type="scientific">Rickettsia japonica</name>
    <dbReference type="NCBI Taxonomy" id="35790"/>
    <lineage>
        <taxon>Bacteria</taxon>
        <taxon>Pseudomonadati</taxon>
        <taxon>Pseudomonadota</taxon>
        <taxon>Alphaproteobacteria</taxon>
        <taxon>Rickettsiales</taxon>
        <taxon>Rickettsiaceae</taxon>
        <taxon>Rickettsieae</taxon>
        <taxon>Rickettsia</taxon>
        <taxon>spotted fever group</taxon>
    </lineage>
</organism>
<name>A0ABM6YIG9_RICJA</name>
<keyword evidence="2" id="KW-1185">Reference proteome</keyword>
<dbReference type="EMBL" id="CP032049">
    <property type="protein sequence ID" value="AXU07097.1"/>
    <property type="molecule type" value="Genomic_DNA"/>
</dbReference>
<accession>A0ABM6YIG9</accession>
<proteinExistence type="predicted"/>
<dbReference type="Proteomes" id="UP000258667">
    <property type="component" value="Chromosome"/>
</dbReference>
<reference evidence="1 2" key="1">
    <citation type="submission" date="2018-08" db="EMBL/GenBank/DDBJ databases">
        <title>Complete genomic DNA sequence of Rickettsia japonica in China.</title>
        <authorList>
            <person name="Lu Q."/>
            <person name="Li C."/>
        </authorList>
    </citation>
    <scope>NUCLEOTIDE SEQUENCE [LARGE SCALE GENOMIC DNA]</scope>
    <source>
        <strain evidence="1 2">LA4/2015</strain>
    </source>
</reference>
<sequence>MEVVGPGSDFNSNGKEKFIFSEPTKRKVVQKEFKTENGYKCGIVLEETIEASLTLRLNNKCIVKIKEFRSMIVPDTTEDTGETFDISLI</sequence>